<dbReference type="SUPFAM" id="SSF49785">
    <property type="entry name" value="Galactose-binding domain-like"/>
    <property type="match status" value="1"/>
</dbReference>
<dbReference type="Proteomes" id="UP000014023">
    <property type="component" value="Unassembled WGS sequence"/>
</dbReference>
<dbReference type="InterPro" id="IPR003305">
    <property type="entry name" value="CenC_carb-bd"/>
</dbReference>
<protein>
    <submittedName>
        <fullName evidence="7">Uncharacterized protein</fullName>
    </submittedName>
</protein>
<dbReference type="Pfam" id="PF17936">
    <property type="entry name" value="Big_6"/>
    <property type="match status" value="1"/>
</dbReference>
<dbReference type="Gene3D" id="2.60.120.260">
    <property type="entry name" value="Galactose-binding domain-like"/>
    <property type="match status" value="1"/>
</dbReference>
<dbReference type="AlphaFoldDB" id="A0A9W5PY48"/>
<name>A0A9W5PY48_BACCE</name>
<evidence type="ECO:0000313" key="7">
    <source>
        <dbReference type="EMBL" id="EOO60114.1"/>
    </source>
</evidence>
<dbReference type="InterPro" id="IPR008979">
    <property type="entry name" value="Galactose-bd-like_sf"/>
</dbReference>
<comment type="caution">
    <text evidence="7">The sequence shown here is derived from an EMBL/GenBank/DDBJ whole genome shotgun (WGS) entry which is preliminary data.</text>
</comment>
<dbReference type="InterPro" id="IPR013783">
    <property type="entry name" value="Ig-like_fold"/>
</dbReference>
<accession>A0A9W5PY48</accession>
<feature type="region of interest" description="Disordered" evidence="3">
    <location>
        <begin position="784"/>
        <end position="812"/>
    </location>
</feature>
<dbReference type="GO" id="GO:0016798">
    <property type="term" value="F:hydrolase activity, acting on glycosyl bonds"/>
    <property type="evidence" value="ECO:0007669"/>
    <property type="project" value="InterPro"/>
</dbReference>
<dbReference type="EMBL" id="AHFL01000072">
    <property type="protein sequence ID" value="EOO60114.1"/>
    <property type="molecule type" value="Genomic_DNA"/>
</dbReference>
<evidence type="ECO:0000259" key="5">
    <source>
        <dbReference type="Pfam" id="PF02018"/>
    </source>
</evidence>
<evidence type="ECO:0000256" key="3">
    <source>
        <dbReference type="SAM" id="MobiDB-lite"/>
    </source>
</evidence>
<reference evidence="7 8" key="1">
    <citation type="submission" date="2012-12" db="EMBL/GenBank/DDBJ databases">
        <title>The Genome Sequence of Bacillus cereus VD196.</title>
        <authorList>
            <consortium name="The Broad Institute Genome Sequencing Platform"/>
            <consortium name="The Broad Institute Genome Sequencing Center for Infectious Disease"/>
            <person name="Feldgarden M."/>
            <person name="Van der Auwera G.A."/>
            <person name="Mahillon J."/>
            <person name="Duprez V."/>
            <person name="Timmery S."/>
            <person name="Mattelet C."/>
            <person name="Dierick K."/>
            <person name="Sun M."/>
            <person name="Yu Z."/>
            <person name="Zhu L."/>
            <person name="Hu X."/>
            <person name="Shank E.B."/>
            <person name="Swiecicka I."/>
            <person name="Hansen B.M."/>
            <person name="Andrup L."/>
            <person name="Walker B."/>
            <person name="Young S.K."/>
            <person name="Zeng Q."/>
            <person name="Gargeya S."/>
            <person name="Fitzgerald M."/>
            <person name="Haas B."/>
            <person name="Abouelleil A."/>
            <person name="Alvarado L."/>
            <person name="Arachchi H.M."/>
            <person name="Berlin A.M."/>
            <person name="Chapman S.B."/>
            <person name="Dewar J."/>
            <person name="Goldberg J."/>
            <person name="Griggs A."/>
            <person name="Gujja S."/>
            <person name="Hansen M."/>
            <person name="Howarth C."/>
            <person name="Imamovic A."/>
            <person name="Larimer J."/>
            <person name="McCowan C."/>
            <person name="Murphy C."/>
            <person name="Neiman D."/>
            <person name="Pearson M."/>
            <person name="Priest M."/>
            <person name="Roberts A."/>
            <person name="Saif S."/>
            <person name="Shea T."/>
            <person name="Sisk P."/>
            <person name="Sykes S."/>
            <person name="Wortman J."/>
            <person name="Nusbaum C."/>
            <person name="Birren B."/>
        </authorList>
    </citation>
    <scope>NUCLEOTIDE SEQUENCE [LARGE SCALE GENOMIC DNA]</scope>
    <source>
        <strain evidence="7 8">VD196</strain>
    </source>
</reference>
<evidence type="ECO:0000256" key="1">
    <source>
        <dbReference type="ARBA" id="ARBA00022801"/>
    </source>
</evidence>
<dbReference type="Pfam" id="PF11308">
    <property type="entry name" value="Glyco_hydro_129"/>
    <property type="match status" value="1"/>
</dbReference>
<evidence type="ECO:0000256" key="2">
    <source>
        <dbReference type="SAM" id="Coils"/>
    </source>
</evidence>
<feature type="domain" description="CBM-cenC" evidence="5">
    <location>
        <begin position="961"/>
        <end position="1078"/>
    </location>
</feature>
<dbReference type="InterPro" id="IPR021459">
    <property type="entry name" value="GH101-related"/>
</dbReference>
<feature type="chain" id="PRO_5040731863" evidence="4">
    <location>
        <begin position="28"/>
        <end position="1098"/>
    </location>
</feature>
<dbReference type="Gene3D" id="2.60.40.10">
    <property type="entry name" value="Immunoglobulins"/>
    <property type="match status" value="1"/>
</dbReference>
<keyword evidence="2" id="KW-0175">Coiled coil</keyword>
<feature type="coiled-coil region" evidence="2">
    <location>
        <begin position="931"/>
        <end position="958"/>
    </location>
</feature>
<feature type="compositionally biased region" description="Low complexity" evidence="3">
    <location>
        <begin position="798"/>
        <end position="811"/>
    </location>
</feature>
<evidence type="ECO:0000256" key="4">
    <source>
        <dbReference type="SAM" id="SignalP"/>
    </source>
</evidence>
<keyword evidence="4" id="KW-0732">Signal</keyword>
<feature type="domain" description="Bacterial Ig" evidence="6">
    <location>
        <begin position="796"/>
        <end position="871"/>
    </location>
</feature>
<keyword evidence="1" id="KW-0378">Hydrolase</keyword>
<feature type="signal peptide" evidence="4">
    <location>
        <begin position="1"/>
        <end position="27"/>
    </location>
</feature>
<dbReference type="RefSeq" id="WP_016126137.1">
    <property type="nucleotide sequence ID" value="NZ_KB976270.1"/>
</dbReference>
<proteinExistence type="predicted"/>
<organism evidence="7 8">
    <name type="scientific">Bacillus cereus VD196</name>
    <dbReference type="NCBI Taxonomy" id="1053243"/>
    <lineage>
        <taxon>Bacteria</taxon>
        <taxon>Bacillati</taxon>
        <taxon>Bacillota</taxon>
        <taxon>Bacilli</taxon>
        <taxon>Bacillales</taxon>
        <taxon>Bacillaceae</taxon>
        <taxon>Bacillus</taxon>
        <taxon>Bacillus cereus group</taxon>
    </lineage>
</organism>
<sequence>MNQKIKFLVIFFMISSMYGTIPSMSYAETSNEKIKNKVSSSKDSAFTFDVNPETSEIFVEKDGVKENASLSLPEKKVVNLKKNDNFISWSYPDDQIDVQIEKKESYLNIKLKSTKSEGANEFTWPKVSAESYTLPLWEGKNIPSDNPDWKQYLKDEDFSFKESFSMRFFALNKAKYSIMYIADHMYNNNIRFNTDSNIQFSFTHKYPSINKNKEYGFRLYITDKNPVSMANIYKNYIKETGEFKTLAEKEKTNPNIRKLYGAPHIYFWNHPGISIENIKWDKFTRKMDEPLTNWIAQLLQQHLKDSSADFENVMHDISKQTSINKSQQKVIVNAINQILTLEQLYNKDIFSNPDAQTNELLKKGIQNLSEQELYTLNKGLIKSKLTDAVDEVSAWEQKESTDVLHDMQKSGIKKAWVGLPNWANGLMNPQMVEEANKLGYLIGPYDSYHSIHEVGNRDWNTAAFKDKTLYEKATIANEKGVKIRGFAGKGRKLNPTLALPSVKQRVNDILQNNIPFNSWFVDCDATGEIYDDYSPDHTTTQEQDVTARLQRMKYISEEKHMVVGSEGGNDFASNIIAFAHGIETPGIWPDSDMKDKQSPYYVGSYKSSSPDGAIPELNGKTIPIKPIYKNIYNNPVYSVPLYKLVYNDSIITTHQWGWGSFRIKDEIGNRMLSEMLYNVPPLYNIDKNEWEKNKSFITSYLKVWSPFHEKAVTKPMTNFEVLSEDRQVQCTTFGNDMKVIVNFSNQDFKYNEEKIKAKTAVIYDGNLKKVLDVSKADSTGQINSLTETEATDLPSPNVDTVTDQDTKVTGTGERGSKVSVVVDGKEIGSGAVDEKGNYTVDIPKQPGGKEVVVTVTDPSGNTSQPTKIQVKIDSAIQGKLVKEAKQATDQLFTDSSQARYSHDYTTLRAGAIQVHVKQQHITETEGKVRQISDGSKEKSALQKEIERVQKLLKERESEQDGNLVRNGLFDSKLDNWKSWKGSVATAPEVQSDGRKSANVVKVHPNSSVEQVVTGLEPSTSYELTTYAKVENGEKVSIGVKNTGTANVTVPIFSKEYSQAKLRFKTGPNATTATIYVYKSSGTKPGYADVVIAKKAIGE</sequence>
<evidence type="ECO:0000259" key="6">
    <source>
        <dbReference type="Pfam" id="PF17936"/>
    </source>
</evidence>
<gene>
    <name evidence="7" type="ORF">IKE_06001</name>
</gene>
<dbReference type="InterPro" id="IPR041498">
    <property type="entry name" value="Big_6"/>
</dbReference>
<dbReference type="Pfam" id="PF02018">
    <property type="entry name" value="CBM_4_9"/>
    <property type="match status" value="1"/>
</dbReference>
<evidence type="ECO:0000313" key="8">
    <source>
        <dbReference type="Proteomes" id="UP000014023"/>
    </source>
</evidence>